<dbReference type="eggNOG" id="ENOG502SC4R">
    <property type="taxonomic scope" value="Eukaryota"/>
</dbReference>
<dbReference type="GeneID" id="5655940"/>
<dbReference type="OMA" id="KCSRSIR"/>
<dbReference type="AlphaFoldDB" id="Q4Q0C5"/>
<sequence length="241" mass="27478">MYLCDLLFLFDKFQSSLPFSTLSLLYYPPLRVLSFHGCTHILRHGFVMCERIDSSRLERQSHPFHQLKCSRSIRNRAAVIYHLTRAKLPIKVPQDVLFSASLSYALNISRMSAKCPTLGQLRPVSNETDIVAVEMLIFEFVRPHVVLIEGCLRLELKRLVLHRPLPLKIRECVGRVAIALSDTLYACHYCLFPEAAARACLLNACERLSVDVDSATLPDEFRTPQVAEIRAFFSTPEAERT</sequence>
<protein>
    <submittedName>
        <fullName evidence="1">Uncharacterized protein</fullName>
    </submittedName>
</protein>
<reference evidence="1 2" key="1">
    <citation type="journal article" date="2005" name="Science">
        <title>The genome of the kinetoplastid parasite, Leishmania major.</title>
        <authorList>
            <person name="Ivens A.C."/>
            <person name="Peacock C.S."/>
            <person name="Worthey E.A."/>
            <person name="Murphy L."/>
            <person name="Aggarwal G."/>
            <person name="Berriman M."/>
            <person name="Sisk E."/>
            <person name="Rajandream M.A."/>
            <person name="Adlem E."/>
            <person name="Aert R."/>
            <person name="Anupama A."/>
            <person name="Apostolou Z."/>
            <person name="Attipoe P."/>
            <person name="Bason N."/>
            <person name="Bauser C."/>
            <person name="Beck A."/>
            <person name="Beverley S.M."/>
            <person name="Bianchettin G."/>
            <person name="Borzym K."/>
            <person name="Bothe G."/>
            <person name="Bruschi C.V."/>
            <person name="Collins M."/>
            <person name="Cadag E."/>
            <person name="Ciarloni L."/>
            <person name="Clayton C."/>
            <person name="Coulson R.M."/>
            <person name="Cronin A."/>
            <person name="Cruz A.K."/>
            <person name="Davies R.M."/>
            <person name="De Gaudenzi J."/>
            <person name="Dobson D.E."/>
            <person name="Duesterhoeft A."/>
            <person name="Fazelina G."/>
            <person name="Fosker N."/>
            <person name="Frasch A.C."/>
            <person name="Fraser A."/>
            <person name="Fuchs M."/>
            <person name="Gabel C."/>
            <person name="Goble A."/>
            <person name="Goffeau A."/>
            <person name="Harris D."/>
            <person name="Hertz-Fowler C."/>
            <person name="Hilbert H."/>
            <person name="Horn D."/>
            <person name="Huang Y."/>
            <person name="Klages S."/>
            <person name="Knights A."/>
            <person name="Kube M."/>
            <person name="Larke N."/>
            <person name="Litvin L."/>
            <person name="Lord A."/>
            <person name="Louie T."/>
            <person name="Marra M."/>
            <person name="Masuy D."/>
            <person name="Matthews K."/>
            <person name="Michaeli S."/>
            <person name="Mottram J.C."/>
            <person name="Muller-Auer S."/>
            <person name="Munden H."/>
            <person name="Nelson S."/>
            <person name="Norbertczak H."/>
            <person name="Oliver K."/>
            <person name="O'neil S."/>
            <person name="Pentony M."/>
            <person name="Pohl T.M."/>
            <person name="Price C."/>
            <person name="Purnelle B."/>
            <person name="Quail M.A."/>
            <person name="Rabbinowitsch E."/>
            <person name="Reinhardt R."/>
            <person name="Rieger M."/>
            <person name="Rinta J."/>
            <person name="Robben J."/>
            <person name="Robertson L."/>
            <person name="Ruiz J.C."/>
            <person name="Rutter S."/>
            <person name="Saunders D."/>
            <person name="Schafer M."/>
            <person name="Schein J."/>
            <person name="Schwartz D.C."/>
            <person name="Seeger K."/>
            <person name="Seyler A."/>
            <person name="Sharp S."/>
            <person name="Shin H."/>
            <person name="Sivam D."/>
            <person name="Squares R."/>
            <person name="Squares S."/>
            <person name="Tosato V."/>
            <person name="Vogt C."/>
            <person name="Volckaert G."/>
            <person name="Wambutt R."/>
            <person name="Warren T."/>
            <person name="Wedler H."/>
            <person name="Woodward J."/>
            <person name="Zhou S."/>
            <person name="Zimmermann W."/>
            <person name="Smith D.F."/>
            <person name="Blackwell J.M."/>
            <person name="Stuart K.D."/>
            <person name="Barrell B."/>
            <person name="Myler P.J."/>
        </authorList>
    </citation>
    <scope>NUCLEOTIDE SEQUENCE [LARGE SCALE GENOMIC DNA]</scope>
    <source>
        <strain evidence="2">MHOM/IL/81/Friedlin</strain>
    </source>
</reference>
<organism evidence="1 2">
    <name type="scientific">Leishmania major</name>
    <dbReference type="NCBI Taxonomy" id="5664"/>
    <lineage>
        <taxon>Eukaryota</taxon>
        <taxon>Discoba</taxon>
        <taxon>Euglenozoa</taxon>
        <taxon>Kinetoplastea</taxon>
        <taxon>Metakinetoplastina</taxon>
        <taxon>Trypanosomatida</taxon>
        <taxon>Trypanosomatidae</taxon>
        <taxon>Leishmaniinae</taxon>
        <taxon>Leishmania</taxon>
    </lineage>
</organism>
<dbReference type="KEGG" id="lma:LMJF_36_6345"/>
<name>Q4Q0C5_LEIMA</name>
<accession>Q4Q0C5</accession>
<reference evidence="1 2" key="2">
    <citation type="journal article" date="2011" name="Genome Res.">
        <title>Chromosome and gene copy number variation allow major structural change between species and strains of Leishmania.</title>
        <authorList>
            <person name="Rogers M.B."/>
            <person name="Hilley J.D."/>
            <person name="Dickens N.J."/>
            <person name="Wilkes J."/>
            <person name="Bates P.A."/>
            <person name="Depledge D.P."/>
            <person name="Harris D."/>
            <person name="Her Y."/>
            <person name="Herzyk P."/>
            <person name="Imamura H."/>
            <person name="Otto T.D."/>
            <person name="Sanders M."/>
            <person name="Seeger K."/>
            <person name="Dujardin J.C."/>
            <person name="Berriman M."/>
            <person name="Smith D.F."/>
            <person name="Hertz-Fowler C."/>
            <person name="Mottram J.C."/>
        </authorList>
    </citation>
    <scope>NUCLEOTIDE SEQUENCE [LARGE SCALE GENOMIC DNA]</scope>
    <source>
        <strain evidence="2">MHOM/IL/81/Friedlin</strain>
    </source>
</reference>
<evidence type="ECO:0000313" key="1">
    <source>
        <dbReference type="EMBL" id="CAJ09610.1"/>
    </source>
</evidence>
<dbReference type="VEuPathDB" id="TriTrypDB:LMJFC_360082700"/>
<dbReference type="RefSeq" id="XP_001687223.1">
    <property type="nucleotide sequence ID" value="XM_001687171.1"/>
</dbReference>
<dbReference type="VEuPathDB" id="TriTrypDB:LmjF.36.6345"/>
<dbReference type="EMBL" id="FR796432">
    <property type="protein sequence ID" value="CAJ09610.1"/>
    <property type="molecule type" value="Genomic_DNA"/>
</dbReference>
<dbReference type="InParanoid" id="Q4Q0C5"/>
<proteinExistence type="predicted"/>
<dbReference type="HOGENOM" id="CLU_1153582_0_0_1"/>
<gene>
    <name evidence="1" type="ORF">LMJF_36_6345</name>
</gene>
<keyword evidence="2" id="KW-1185">Reference proteome</keyword>
<evidence type="ECO:0000313" key="2">
    <source>
        <dbReference type="Proteomes" id="UP000000542"/>
    </source>
</evidence>
<dbReference type="Proteomes" id="UP000000542">
    <property type="component" value="Chromosome 36"/>
</dbReference>